<dbReference type="Proteomes" id="UP000830671">
    <property type="component" value="Chromosome 1"/>
</dbReference>
<dbReference type="GeneID" id="73336296"/>
<dbReference type="PROSITE" id="PS51257">
    <property type="entry name" value="PROKAR_LIPOPROTEIN"/>
    <property type="match status" value="1"/>
</dbReference>
<dbReference type="RefSeq" id="XP_049137243.1">
    <property type="nucleotide sequence ID" value="XM_049281286.1"/>
</dbReference>
<reference evidence="1" key="1">
    <citation type="journal article" date="2021" name="Mol. Plant Microbe Interact.">
        <title>Complete Genome Sequence of the Plant-Pathogenic Fungus Colletotrichum lupini.</title>
        <authorList>
            <person name="Baroncelli R."/>
            <person name="Pensec F."/>
            <person name="Da Lio D."/>
            <person name="Boufleur T."/>
            <person name="Vicente I."/>
            <person name="Sarrocco S."/>
            <person name="Picot A."/>
            <person name="Baraldi E."/>
            <person name="Sukno S."/>
            <person name="Thon M."/>
            <person name="Le Floch G."/>
        </authorList>
    </citation>
    <scope>NUCLEOTIDE SEQUENCE</scope>
    <source>
        <strain evidence="1">IMI 504893</strain>
    </source>
</reference>
<proteinExistence type="predicted"/>
<gene>
    <name evidence="1" type="ORF">CLUP02_02254</name>
</gene>
<sequence>MPKMPYCVGFKEGASTVSAVMAASITGCDAKRKQARPVVPDLPLPHTGPIYIEWSFRHRPVRCWETRTKSTNYPSTSASTLCIHDKYTVRYYKPKVSNSKNGREGFSKERR</sequence>
<name>A0A9Q8SEJ7_9PEZI</name>
<dbReference type="KEGG" id="clup:CLUP02_02254"/>
<keyword evidence="2" id="KW-1185">Reference proteome</keyword>
<evidence type="ECO:0000313" key="1">
    <source>
        <dbReference type="EMBL" id="UQC75598.1"/>
    </source>
</evidence>
<protein>
    <submittedName>
        <fullName evidence="1">Uncharacterized protein</fullName>
    </submittedName>
</protein>
<accession>A0A9Q8SEJ7</accession>
<evidence type="ECO:0000313" key="2">
    <source>
        <dbReference type="Proteomes" id="UP000830671"/>
    </source>
</evidence>
<organism evidence="1 2">
    <name type="scientific">Colletotrichum lupini</name>
    <dbReference type="NCBI Taxonomy" id="145971"/>
    <lineage>
        <taxon>Eukaryota</taxon>
        <taxon>Fungi</taxon>
        <taxon>Dikarya</taxon>
        <taxon>Ascomycota</taxon>
        <taxon>Pezizomycotina</taxon>
        <taxon>Sordariomycetes</taxon>
        <taxon>Hypocreomycetidae</taxon>
        <taxon>Glomerellales</taxon>
        <taxon>Glomerellaceae</taxon>
        <taxon>Colletotrichum</taxon>
        <taxon>Colletotrichum acutatum species complex</taxon>
    </lineage>
</organism>
<dbReference type="EMBL" id="CP019471">
    <property type="protein sequence ID" value="UQC75598.1"/>
    <property type="molecule type" value="Genomic_DNA"/>
</dbReference>
<dbReference type="AlphaFoldDB" id="A0A9Q8SEJ7"/>